<dbReference type="PANTHER" id="PTHR20997:SF2">
    <property type="entry name" value="EG:BACR42I17.2 PROTEIN-RELATED"/>
    <property type="match status" value="1"/>
</dbReference>
<dbReference type="EnsemblMetazoa" id="GPAI002714-RA">
    <property type="protein sequence ID" value="GPAI002714-PA"/>
    <property type="gene ID" value="GPAI002714"/>
</dbReference>
<protein>
    <submittedName>
        <fullName evidence="1">Uncharacterized protein</fullName>
    </submittedName>
</protein>
<accession>A0A1A9Z3F6</accession>
<dbReference type="VEuPathDB" id="VectorBase:GPAI002714"/>
<name>A0A1A9Z3F6_GLOPL</name>
<organism evidence="1 2">
    <name type="scientific">Glossina pallidipes</name>
    <name type="common">Tsetse fly</name>
    <dbReference type="NCBI Taxonomy" id="7398"/>
    <lineage>
        <taxon>Eukaryota</taxon>
        <taxon>Metazoa</taxon>
        <taxon>Ecdysozoa</taxon>
        <taxon>Arthropoda</taxon>
        <taxon>Hexapoda</taxon>
        <taxon>Insecta</taxon>
        <taxon>Pterygota</taxon>
        <taxon>Neoptera</taxon>
        <taxon>Endopterygota</taxon>
        <taxon>Diptera</taxon>
        <taxon>Brachycera</taxon>
        <taxon>Muscomorpha</taxon>
        <taxon>Hippoboscoidea</taxon>
        <taxon>Glossinidae</taxon>
        <taxon>Glossina</taxon>
    </lineage>
</organism>
<dbReference type="Pfam" id="PF07165">
    <property type="entry name" value="DUF1397"/>
    <property type="match status" value="1"/>
</dbReference>
<dbReference type="AlphaFoldDB" id="A0A1A9Z3F6"/>
<dbReference type="PANTHER" id="PTHR20997">
    <property type="entry name" value="EG:BACR42I17.2 PROTEIN-RELATED"/>
    <property type="match status" value="1"/>
</dbReference>
<evidence type="ECO:0000313" key="2">
    <source>
        <dbReference type="Proteomes" id="UP000092445"/>
    </source>
</evidence>
<reference evidence="2" key="1">
    <citation type="submission" date="2014-03" db="EMBL/GenBank/DDBJ databases">
        <authorList>
            <person name="Aksoy S."/>
            <person name="Warren W."/>
            <person name="Wilson R.K."/>
        </authorList>
    </citation>
    <scope>NUCLEOTIDE SEQUENCE [LARGE SCALE GENOMIC DNA]</scope>
    <source>
        <strain evidence="2">IAEA</strain>
    </source>
</reference>
<keyword evidence="2" id="KW-1185">Reference proteome</keyword>
<reference evidence="1" key="2">
    <citation type="submission" date="2020-05" db="UniProtKB">
        <authorList>
            <consortium name="EnsemblMetazoa"/>
        </authorList>
    </citation>
    <scope>IDENTIFICATION</scope>
    <source>
        <strain evidence="1">IAEA</strain>
    </source>
</reference>
<evidence type="ECO:0000313" key="1">
    <source>
        <dbReference type="EnsemblMetazoa" id="GPAI002714-PA"/>
    </source>
</evidence>
<sequence length="270" mass="30813">MVLRFTIVCLKLGHYDNACSLHPSVSPLYVTNNLQSPLLQVLAVMACFECEPAKRFDVNQAAPKKNDWLLYPDLYIKNHCVKNLGNTMGITAYSNIEKESEKFKTCLNGHLNGTKLQAEMTKGSLRNNLKTIFSAYCEKKRDLTKCIENFSKQLTPCLDKNDRQLQKDAIRLTGKIFEFLCLNDGNQMVEFIINGGPECAGRHYKAIDKCIEPHFKEFDRSPFTVESCKYVNNVEKCVVNQLNTCPNKTAANIMQGLFRYLKEDTICRNK</sequence>
<dbReference type="InterPro" id="IPR009832">
    <property type="entry name" value="DUF1397"/>
</dbReference>
<dbReference type="Proteomes" id="UP000092445">
    <property type="component" value="Unassembled WGS sequence"/>
</dbReference>
<dbReference type="STRING" id="7398.A0A1A9Z3F6"/>
<proteinExistence type="predicted"/>